<dbReference type="SUPFAM" id="SSF53756">
    <property type="entry name" value="UDP-Glycosyltransferase/glycogen phosphorylase"/>
    <property type="match status" value="1"/>
</dbReference>
<dbReference type="RefSeq" id="WP_129880763.1">
    <property type="nucleotide sequence ID" value="NZ_RYVC01000012.1"/>
</dbReference>
<comment type="caution">
    <text evidence="3">The sequence shown here is derived from an EMBL/GenBank/DDBJ whole genome shotgun (WGS) entry which is preliminary data.</text>
</comment>
<dbReference type="InterPro" id="IPR001296">
    <property type="entry name" value="Glyco_trans_1"/>
</dbReference>
<dbReference type="Pfam" id="PF00534">
    <property type="entry name" value="Glycos_transf_1"/>
    <property type="match status" value="1"/>
</dbReference>
<accession>A0A8B3RKE6</accession>
<keyword evidence="1 3" id="KW-0808">Transferase</keyword>
<feature type="domain" description="Glycosyl transferase family 1" evidence="2">
    <location>
        <begin position="192"/>
        <end position="346"/>
    </location>
</feature>
<sequence>MPNKPIRVLQVVPSLNRSAGVARVVYNWHQFHDEKRVHFDYLHHSVRNGELMHDSRYDEDLQADGSQVFTVNYAADDFCRFTREMKHTIEKIGGEYDIVHCHMPNSAFLVLREAKKAGVQNRIVHSHLNSSSDKLLHRVRNYPLNTLGGMYTTNRIACSQEAGRYLFGSKPFTIINNGIALEDFVYSKIRRNDLREQLGLDASAVVIGCVGRFVKQKNFPFAIQVFSQLHKVYPATKMVILGDGVDRNEIENAVRSENIEDAVLLLGVREDMNELYSVMDVFFMPSLYEGLPVSAVEAQAAGLPCVYSTGVPKETDITGTGVFLPLDTDMRQWVETLEKAIASGRHMENSVMLETQGYSAKVNTELLMQYYEHLIGRE</sequence>
<dbReference type="PANTHER" id="PTHR45947:SF3">
    <property type="entry name" value="SULFOQUINOVOSYL TRANSFERASE SQD2"/>
    <property type="match status" value="1"/>
</dbReference>
<evidence type="ECO:0000256" key="1">
    <source>
        <dbReference type="ARBA" id="ARBA00022679"/>
    </source>
</evidence>
<dbReference type="GO" id="GO:1901137">
    <property type="term" value="P:carbohydrate derivative biosynthetic process"/>
    <property type="evidence" value="ECO:0007669"/>
    <property type="project" value="UniProtKB-ARBA"/>
</dbReference>
<protein>
    <submittedName>
        <fullName evidence="3">Glycosyl transferase family 1</fullName>
    </submittedName>
</protein>
<proteinExistence type="predicted"/>
<gene>
    <name evidence="3" type="ORF">PG1780B_1353</name>
</gene>
<dbReference type="EMBL" id="RYVC01000012">
    <property type="protein sequence ID" value="RYQ45969.1"/>
    <property type="molecule type" value="Genomic_DNA"/>
</dbReference>
<name>A0A8B3RKE6_9BIFI</name>
<dbReference type="GO" id="GO:0016757">
    <property type="term" value="F:glycosyltransferase activity"/>
    <property type="evidence" value="ECO:0007669"/>
    <property type="project" value="UniProtKB-KW"/>
</dbReference>
<dbReference type="InterPro" id="IPR050194">
    <property type="entry name" value="Glycosyltransferase_grp1"/>
</dbReference>
<evidence type="ECO:0000259" key="2">
    <source>
        <dbReference type="Pfam" id="PF00534"/>
    </source>
</evidence>
<evidence type="ECO:0000313" key="4">
    <source>
        <dbReference type="Proteomes" id="UP000292933"/>
    </source>
</evidence>
<dbReference type="AlphaFoldDB" id="A0A8B3RKE6"/>
<reference evidence="3 4" key="1">
    <citation type="submission" date="2018-12" db="EMBL/GenBank/DDBJ databases">
        <title>Unveiling genomic diversity among members of the Bifidobacterium pseudolongum species, a widely distributed gut commensal of the animal kingdom.</title>
        <authorList>
            <person name="Lugli G.A."/>
            <person name="Duranti S."/>
            <person name="Albert K."/>
            <person name="Mancabelli L."/>
            <person name="Napoli S."/>
            <person name="Viappiani A."/>
            <person name="Anzalone R."/>
            <person name="Longhi G."/>
            <person name="Milani C."/>
            <person name="Turroni F."/>
            <person name="Alessandri G."/>
            <person name="Sela D.A."/>
            <person name="Van Sinderen D."/>
            <person name="Ventura M."/>
        </authorList>
    </citation>
    <scope>NUCLEOTIDE SEQUENCE [LARGE SCALE GENOMIC DNA]</scope>
    <source>
        <strain evidence="3 4">1780B</strain>
    </source>
</reference>
<organism evidence="3 4">
    <name type="scientific">Bifidobacterium pseudolongum subsp. globosum</name>
    <dbReference type="NCBI Taxonomy" id="1690"/>
    <lineage>
        <taxon>Bacteria</taxon>
        <taxon>Bacillati</taxon>
        <taxon>Actinomycetota</taxon>
        <taxon>Actinomycetes</taxon>
        <taxon>Bifidobacteriales</taxon>
        <taxon>Bifidobacteriaceae</taxon>
        <taxon>Bifidobacterium</taxon>
    </lineage>
</organism>
<dbReference type="Gene3D" id="3.40.50.2000">
    <property type="entry name" value="Glycogen Phosphorylase B"/>
    <property type="match status" value="2"/>
</dbReference>
<dbReference type="Proteomes" id="UP000292933">
    <property type="component" value="Unassembled WGS sequence"/>
</dbReference>
<dbReference type="PANTHER" id="PTHR45947">
    <property type="entry name" value="SULFOQUINOVOSYL TRANSFERASE SQD2"/>
    <property type="match status" value="1"/>
</dbReference>
<evidence type="ECO:0000313" key="3">
    <source>
        <dbReference type="EMBL" id="RYQ45969.1"/>
    </source>
</evidence>